<comment type="caution">
    <text evidence="2">The sequence shown here is derived from an EMBL/GenBank/DDBJ whole genome shotgun (WGS) entry which is preliminary data.</text>
</comment>
<dbReference type="Pfam" id="PF21806">
    <property type="entry name" value="DUF6879"/>
    <property type="match status" value="1"/>
</dbReference>
<dbReference type="InterPro" id="IPR049244">
    <property type="entry name" value="DUF6879"/>
</dbReference>
<gene>
    <name evidence="2" type="ORF">GCM10010246_81930</name>
</gene>
<accession>A0ABN3HCY9</accession>
<evidence type="ECO:0000259" key="1">
    <source>
        <dbReference type="Pfam" id="PF21806"/>
    </source>
</evidence>
<evidence type="ECO:0000313" key="3">
    <source>
        <dbReference type="Proteomes" id="UP001500253"/>
    </source>
</evidence>
<evidence type="ECO:0000313" key="2">
    <source>
        <dbReference type="EMBL" id="GAA2374643.1"/>
    </source>
</evidence>
<dbReference type="Proteomes" id="UP001500253">
    <property type="component" value="Unassembled WGS sequence"/>
</dbReference>
<feature type="domain" description="DUF6879" evidence="1">
    <location>
        <begin position="55"/>
        <end position="98"/>
    </location>
</feature>
<sequence>MRPFLDLLPVMRNAFERVSAVVDGDRHGGSEIRCPLQKSGIAGPYGDPHGEERHRGRRNTAAWVDLVSSAVARGVVVRRARIVSEPVTDCIRYEHASVPGELAQYLQTFERLRSMAVYGAEARALILKAIEALH</sequence>
<name>A0ABN3HCY9_9ACTN</name>
<proteinExistence type="predicted"/>
<keyword evidence="3" id="KW-1185">Reference proteome</keyword>
<organism evidence="2 3">
    <name type="scientific">Streptomyces cuspidosporus</name>
    <dbReference type="NCBI Taxonomy" id="66882"/>
    <lineage>
        <taxon>Bacteria</taxon>
        <taxon>Bacillati</taxon>
        <taxon>Actinomycetota</taxon>
        <taxon>Actinomycetes</taxon>
        <taxon>Kitasatosporales</taxon>
        <taxon>Streptomycetaceae</taxon>
        <taxon>Streptomyces</taxon>
    </lineage>
</organism>
<protein>
    <recommendedName>
        <fullName evidence="1">DUF6879 domain-containing protein</fullName>
    </recommendedName>
</protein>
<dbReference type="EMBL" id="BAAASD010000074">
    <property type="protein sequence ID" value="GAA2374643.1"/>
    <property type="molecule type" value="Genomic_DNA"/>
</dbReference>
<reference evidence="2 3" key="1">
    <citation type="journal article" date="2019" name="Int. J. Syst. Evol. Microbiol.">
        <title>The Global Catalogue of Microorganisms (GCM) 10K type strain sequencing project: providing services to taxonomists for standard genome sequencing and annotation.</title>
        <authorList>
            <consortium name="The Broad Institute Genomics Platform"/>
            <consortium name="The Broad Institute Genome Sequencing Center for Infectious Disease"/>
            <person name="Wu L."/>
            <person name="Ma J."/>
        </authorList>
    </citation>
    <scope>NUCLEOTIDE SEQUENCE [LARGE SCALE GENOMIC DNA]</scope>
    <source>
        <strain evidence="2 3">JCM 4316</strain>
    </source>
</reference>